<dbReference type="RefSeq" id="WP_244713954.1">
    <property type="nucleotide sequence ID" value="NZ_CP095049.1"/>
</dbReference>
<evidence type="ECO:0000313" key="3">
    <source>
        <dbReference type="EMBL" id="UOQ50911.1"/>
    </source>
</evidence>
<name>A0ABY4F3V6_9BACT</name>
<dbReference type="SUPFAM" id="SSF54506">
    <property type="entry name" value="Diaminopimelate epimerase-like"/>
    <property type="match status" value="1"/>
</dbReference>
<evidence type="ECO:0000256" key="2">
    <source>
        <dbReference type="ARBA" id="ARBA00023235"/>
    </source>
</evidence>
<gene>
    <name evidence="3" type="ORF">MUN80_14205</name>
</gene>
<reference evidence="3 4" key="1">
    <citation type="submission" date="2022-04" db="EMBL/GenBank/DDBJ databases">
        <title>Hymenobacter sp. isolated from the air.</title>
        <authorList>
            <person name="Won M."/>
            <person name="Lee C.-M."/>
            <person name="Woen H.-Y."/>
            <person name="Kwon S.-W."/>
        </authorList>
    </citation>
    <scope>NUCLEOTIDE SEQUENCE [LARGE SCALE GENOMIC DNA]</scope>
    <source>
        <strain evidence="4">5116 S-27</strain>
    </source>
</reference>
<keyword evidence="4" id="KW-1185">Reference proteome</keyword>
<dbReference type="Proteomes" id="UP000831785">
    <property type="component" value="Chromosome"/>
</dbReference>
<dbReference type="Pfam" id="PF02567">
    <property type="entry name" value="PhzC-PhzF"/>
    <property type="match status" value="1"/>
</dbReference>
<evidence type="ECO:0000256" key="1">
    <source>
        <dbReference type="ARBA" id="ARBA00008270"/>
    </source>
</evidence>
<dbReference type="EMBL" id="CP095049">
    <property type="protein sequence ID" value="UOQ50911.1"/>
    <property type="molecule type" value="Genomic_DNA"/>
</dbReference>
<proteinExistence type="inferred from homology"/>
<keyword evidence="2" id="KW-0413">Isomerase</keyword>
<dbReference type="NCBIfam" id="TIGR00654">
    <property type="entry name" value="PhzF_family"/>
    <property type="match status" value="1"/>
</dbReference>
<dbReference type="InterPro" id="IPR003719">
    <property type="entry name" value="Phenazine_PhzF-like"/>
</dbReference>
<organism evidence="3 4">
    <name type="scientific">Hymenobacter cellulosivorans</name>
    <dbReference type="NCBI Taxonomy" id="2932249"/>
    <lineage>
        <taxon>Bacteria</taxon>
        <taxon>Pseudomonadati</taxon>
        <taxon>Bacteroidota</taxon>
        <taxon>Cytophagia</taxon>
        <taxon>Cytophagales</taxon>
        <taxon>Hymenobacteraceae</taxon>
        <taxon>Hymenobacter</taxon>
    </lineage>
</organism>
<protein>
    <submittedName>
        <fullName evidence="3">PhzF family phenazine biosynthesis protein</fullName>
    </submittedName>
</protein>
<comment type="similarity">
    <text evidence="1">Belongs to the PhzF family.</text>
</comment>
<accession>A0ABY4F3V6</accession>
<dbReference type="PANTHER" id="PTHR13774:SF17">
    <property type="entry name" value="PHENAZINE BIOSYNTHESIS-LIKE DOMAIN-CONTAINING PROTEIN"/>
    <property type="match status" value="1"/>
</dbReference>
<dbReference type="PIRSF" id="PIRSF016184">
    <property type="entry name" value="PhzC_PhzF"/>
    <property type="match status" value="1"/>
</dbReference>
<evidence type="ECO:0000313" key="4">
    <source>
        <dbReference type="Proteomes" id="UP000831785"/>
    </source>
</evidence>
<sequence length="266" mass="29050">MLLPLYQIDAFTDRVFAGNPAAVCPLTEWLPAETMQAIAAENNLAETAYFVPRGGSDYEIRWFTPTAEIDLCGHATLASAHVLFRHLNFQGEQITFHSKSGPLRVRHAADGRFTLDFPSRPPQPLATHPTGLLDALRATPLEVLASRDLVVLFNSEAEVLALHPDMAKVAELEYIGVIATAPGTNGIDFVSRFFGPRVGVPEDPVTGSAHASLIPFWAGRLGKTELRARQVSARGGDLWCELRQDRALMSGYAVTYLKGEIELGEL</sequence>
<dbReference type="PANTHER" id="PTHR13774">
    <property type="entry name" value="PHENAZINE BIOSYNTHESIS PROTEIN"/>
    <property type="match status" value="1"/>
</dbReference>
<dbReference type="Gene3D" id="3.10.310.10">
    <property type="entry name" value="Diaminopimelate Epimerase, Chain A, domain 1"/>
    <property type="match status" value="2"/>
</dbReference>